<feature type="compositionally biased region" description="Basic and acidic residues" evidence="1">
    <location>
        <begin position="324"/>
        <end position="339"/>
    </location>
</feature>
<dbReference type="OrthoDB" id="2840209at2759"/>
<dbReference type="Proteomes" id="UP000013521">
    <property type="component" value="Unassembled WGS sequence"/>
</dbReference>
<evidence type="ECO:0000313" key="2">
    <source>
        <dbReference type="EMBL" id="EOD50969.1"/>
    </source>
</evidence>
<dbReference type="HOGENOM" id="CLU_818870_0_0_1"/>
<evidence type="ECO:0000313" key="3">
    <source>
        <dbReference type="Proteomes" id="UP000013521"/>
    </source>
</evidence>
<sequence>MIDNIPGLDLYDFTPTQQANIAKEITALFTEISFANATSKLSNGTYIGANATAASLDALPLSVLSLDNVPAYRLSVDCTPQTAEQFSIMQPYGEYHSVTQITVSWNETGTTALGLRQAMYPGTPSDISTGDGDDYSFVGFTYGGQTAYLGRLNRFNLTNDTAPSPYGAVHYAAFNMSMWGFSGTQSTMSSSGLSCSLYRETGSLNYVRSGDSNTSWTITNASFHADNRTRVPSLLYQWQTNLNYRAPSANNPGIGPALCSRGGGYYDNAFGDYALNFLYASGEVQRITYEVAASTANTTRNPAEFFYPLSGTGSEQHYRITPHKLYDPEGKAPARDEGA</sequence>
<feature type="region of interest" description="Disordered" evidence="1">
    <location>
        <begin position="318"/>
        <end position="339"/>
    </location>
</feature>
<organism evidence="2 3">
    <name type="scientific">Botryosphaeria parva (strain UCR-NP2)</name>
    <name type="common">Grapevine canker fungus</name>
    <name type="synonym">Neofusicoccum parvum</name>
    <dbReference type="NCBI Taxonomy" id="1287680"/>
    <lineage>
        <taxon>Eukaryota</taxon>
        <taxon>Fungi</taxon>
        <taxon>Dikarya</taxon>
        <taxon>Ascomycota</taxon>
        <taxon>Pezizomycotina</taxon>
        <taxon>Dothideomycetes</taxon>
        <taxon>Dothideomycetes incertae sedis</taxon>
        <taxon>Botryosphaeriales</taxon>
        <taxon>Botryosphaeriaceae</taxon>
        <taxon>Neofusicoccum</taxon>
    </lineage>
</organism>
<dbReference type="KEGG" id="npa:UCRNP2_2254"/>
<evidence type="ECO:0000256" key="1">
    <source>
        <dbReference type="SAM" id="MobiDB-lite"/>
    </source>
</evidence>
<proteinExistence type="predicted"/>
<dbReference type="eggNOG" id="ENOG502SI9Q">
    <property type="taxonomic scope" value="Eukaryota"/>
</dbReference>
<name>R1GY26_BOTPV</name>
<gene>
    <name evidence="2" type="ORF">UCRNP2_2254</name>
</gene>
<reference evidence="3" key="1">
    <citation type="journal article" date="2013" name="Genome Announc.">
        <title>Draft genome sequence of Neofusicoccum parvum isolate UCR-NP2, a fungal vascular pathogen associated with grapevine cankers.</title>
        <authorList>
            <person name="Blanco-Ulate B."/>
            <person name="Rolshausen P."/>
            <person name="Cantu D."/>
        </authorList>
    </citation>
    <scope>NUCLEOTIDE SEQUENCE [LARGE SCALE GENOMIC DNA]</scope>
    <source>
        <strain evidence="3">UCR-NP2</strain>
    </source>
</reference>
<dbReference type="EMBL" id="KB915919">
    <property type="protein sequence ID" value="EOD50969.1"/>
    <property type="molecule type" value="Genomic_DNA"/>
</dbReference>
<dbReference type="AlphaFoldDB" id="R1GY26"/>
<accession>R1GY26</accession>
<protein>
    <submittedName>
        <fullName evidence="2">Uncharacterized protein</fullName>
    </submittedName>
</protein>